<accession>A0A1B2HMU4</accession>
<protein>
    <recommendedName>
        <fullName evidence="5">Orc1-like AAA ATPase domain-containing protein</fullName>
    </recommendedName>
</protein>
<evidence type="ECO:0000256" key="1">
    <source>
        <dbReference type="ARBA" id="ARBA00022741"/>
    </source>
</evidence>
<reference evidence="3 4" key="1">
    <citation type="submission" date="2016-07" db="EMBL/GenBank/DDBJ databases">
        <title>Complete genome sequence of the Lentzea guizhouensis DHS C013.</title>
        <authorList>
            <person name="Cao C."/>
        </authorList>
    </citation>
    <scope>NUCLEOTIDE SEQUENCE [LARGE SCALE GENOMIC DNA]</scope>
    <source>
        <strain evidence="3 4">DHS C013</strain>
    </source>
</reference>
<evidence type="ECO:0000313" key="4">
    <source>
        <dbReference type="Proteomes" id="UP000093053"/>
    </source>
</evidence>
<dbReference type="KEGG" id="led:BBK82_26200"/>
<gene>
    <name evidence="3" type="ORF">BBK82_26200</name>
</gene>
<dbReference type="GO" id="GO:0004016">
    <property type="term" value="F:adenylate cyclase activity"/>
    <property type="evidence" value="ECO:0007669"/>
    <property type="project" value="TreeGrafter"/>
</dbReference>
<evidence type="ECO:0000313" key="3">
    <source>
        <dbReference type="EMBL" id="ANZ39044.1"/>
    </source>
</evidence>
<dbReference type="GO" id="GO:0005737">
    <property type="term" value="C:cytoplasm"/>
    <property type="evidence" value="ECO:0007669"/>
    <property type="project" value="TreeGrafter"/>
</dbReference>
<proteinExistence type="predicted"/>
<name>A0A1B2HMU4_9PSEU</name>
<dbReference type="PANTHER" id="PTHR16305">
    <property type="entry name" value="TESTICULAR SOLUBLE ADENYLYL CYCLASE"/>
    <property type="match status" value="1"/>
</dbReference>
<keyword evidence="1" id="KW-0547">Nucleotide-binding</keyword>
<dbReference type="PANTHER" id="PTHR16305:SF35">
    <property type="entry name" value="TRANSCRIPTIONAL ACTIVATOR DOMAIN"/>
    <property type="match status" value="1"/>
</dbReference>
<organism evidence="3 4">
    <name type="scientific">Lentzea guizhouensis</name>
    <dbReference type="NCBI Taxonomy" id="1586287"/>
    <lineage>
        <taxon>Bacteria</taxon>
        <taxon>Bacillati</taxon>
        <taxon>Actinomycetota</taxon>
        <taxon>Actinomycetes</taxon>
        <taxon>Pseudonocardiales</taxon>
        <taxon>Pseudonocardiaceae</taxon>
        <taxon>Lentzea</taxon>
    </lineage>
</organism>
<evidence type="ECO:0008006" key="5">
    <source>
        <dbReference type="Google" id="ProtNLM"/>
    </source>
</evidence>
<evidence type="ECO:0000256" key="2">
    <source>
        <dbReference type="ARBA" id="ARBA00022840"/>
    </source>
</evidence>
<dbReference type="STRING" id="1586287.BBK82_26200"/>
<keyword evidence="4" id="KW-1185">Reference proteome</keyword>
<sequence length="192" mass="19915">MVAQLFDLADPAVVPPEALPALRLTAPAADFPVLQGVYRLATALAGASGLLVVVDDAHWADTASLRWLAYLALRVPGLPIAVVLAVGAGERVDDPSFGEITAGSRRVVLGSLSQAEVAGLVSEALGAAAPEFVAACQDATGGNPLLTVRLLRALAEDGVPPTAEAAWRVADRGAEVAGEVVVARLRRDRRRW</sequence>
<dbReference type="AlphaFoldDB" id="A0A1B2HMU4"/>
<dbReference type="Proteomes" id="UP000093053">
    <property type="component" value="Chromosome"/>
</dbReference>
<dbReference type="GO" id="GO:0005524">
    <property type="term" value="F:ATP binding"/>
    <property type="evidence" value="ECO:0007669"/>
    <property type="project" value="UniProtKB-KW"/>
</dbReference>
<keyword evidence="2" id="KW-0067">ATP-binding</keyword>
<dbReference type="EMBL" id="CP016793">
    <property type="protein sequence ID" value="ANZ39044.1"/>
    <property type="molecule type" value="Genomic_DNA"/>
</dbReference>